<proteinExistence type="predicted"/>
<dbReference type="RefSeq" id="WP_275821300.1">
    <property type="nucleotide sequence ID" value="NZ_JARHUD010000003.1"/>
</dbReference>
<dbReference type="InterPro" id="IPR011335">
    <property type="entry name" value="Restrct_endonuc-II-like"/>
</dbReference>
<dbReference type="PIRSF" id="PIRSF031796">
    <property type="entry name" value="UPC031796"/>
    <property type="match status" value="1"/>
</dbReference>
<comment type="caution">
    <text evidence="1">The sequence shown here is derived from an EMBL/GenBank/DDBJ whole genome shotgun (WGS) entry which is preliminary data.</text>
</comment>
<dbReference type="InterPro" id="IPR009394">
    <property type="entry name" value="MmcB-like"/>
</dbReference>
<evidence type="ECO:0000313" key="1">
    <source>
        <dbReference type="EMBL" id="MDF2095662.1"/>
    </source>
</evidence>
<protein>
    <submittedName>
        <fullName evidence="1">MmcB family DNA repair protein</fullName>
    </submittedName>
</protein>
<dbReference type="SUPFAM" id="SSF52980">
    <property type="entry name" value="Restriction endonuclease-like"/>
    <property type="match status" value="1"/>
</dbReference>
<dbReference type="Proteomes" id="UP001215503">
    <property type="component" value="Unassembled WGS sequence"/>
</dbReference>
<organism evidence="1 2">
    <name type="scientific">Aquibaculum arenosum</name>
    <dbReference type="NCBI Taxonomy" id="3032591"/>
    <lineage>
        <taxon>Bacteria</taxon>
        <taxon>Pseudomonadati</taxon>
        <taxon>Pseudomonadota</taxon>
        <taxon>Alphaproteobacteria</taxon>
        <taxon>Rhodospirillales</taxon>
        <taxon>Rhodovibrionaceae</taxon>
        <taxon>Aquibaculum</taxon>
    </lineage>
</organism>
<evidence type="ECO:0000313" key="2">
    <source>
        <dbReference type="Proteomes" id="UP001215503"/>
    </source>
</evidence>
<accession>A0ABT5YL87</accession>
<dbReference type="Pfam" id="PF06319">
    <property type="entry name" value="MmcB-like"/>
    <property type="match status" value="1"/>
</dbReference>
<sequence>MQDGNPLPDGREKAQRLARGVSRLLEDMGYASLTEFTLTSGRRIDVMALGRDGELLAVEVKSSLADFRSDGKWPEYLDWCERLLFAVPPEFPQEILPTECGLIVADAWMAEVLRMPARRPLPPARRKAITLRFARTASLRLGRLLDPRGGADPLGSPWIGPQTGSK</sequence>
<keyword evidence="2" id="KW-1185">Reference proteome</keyword>
<reference evidence="1 2" key="1">
    <citation type="submission" date="2023-03" db="EMBL/GenBank/DDBJ databases">
        <title>Fodinicurvata sp. CAU 1616 isolated from sea sendiment.</title>
        <authorList>
            <person name="Kim W."/>
        </authorList>
    </citation>
    <scope>NUCLEOTIDE SEQUENCE [LARGE SCALE GENOMIC DNA]</scope>
    <source>
        <strain evidence="1 2">CAU 1616</strain>
    </source>
</reference>
<dbReference type="EMBL" id="JARHUD010000003">
    <property type="protein sequence ID" value="MDF2095662.1"/>
    <property type="molecule type" value="Genomic_DNA"/>
</dbReference>
<gene>
    <name evidence="1" type="ORF">P2G67_06700</name>
</gene>
<name>A0ABT5YL87_9PROT</name>